<dbReference type="Gene3D" id="1.20.1250.20">
    <property type="entry name" value="MFS general substrate transporter like domains"/>
    <property type="match status" value="2"/>
</dbReference>
<dbReference type="OrthoDB" id="6499973at2759"/>
<keyword evidence="3" id="KW-1133">Transmembrane helix</keyword>
<feature type="transmembrane region" description="Helical" evidence="3">
    <location>
        <begin position="372"/>
        <end position="395"/>
    </location>
</feature>
<dbReference type="GO" id="GO:0016020">
    <property type="term" value="C:membrane"/>
    <property type="evidence" value="ECO:0007669"/>
    <property type="project" value="UniProtKB-SubCell"/>
</dbReference>
<feature type="transmembrane region" description="Helical" evidence="3">
    <location>
        <begin position="283"/>
        <end position="303"/>
    </location>
</feature>
<sequence length="499" mass="54099">MVNICENGKLMANTANNGKQIVIKQSNGNCPETNSKSNKTDDMKSATSGRKSTTIDEFNIHTYAIVIASATINGTIFGVVNSFGVLYVYLLEMFKTQQKVQFLEPLIAGVGSLCVGLIFFCSIFASILTDRFGIQRVCFVGGLLATIGMYTSSLSTSLSHLYLTYGVILGLGSSLVYAPSLVILGHYFKRRLGLVNGLVTAGSAVFTVIMPILLKMLIESKGIQSTLEYLSLLMSTLMVCALTFKENSSFKSKVCGNGDIEKSNIKSVSRRVVNSSLYKNKLYLLWSTTILLSLFGYFVPFFHLVKHANDVNSEFNGEILVTCIGAFSCLGRFITGPIADISGINRVVLQQIAFMSIGLLTILITVANSFGLLLICCGLGLFDGCFITLLGPIAFDLVGPENASQAIGLLLCFCSLPLTVGPPIAAYIYDIKGNYTLAFGLAGIPPLVGAFLMFFIIRFQRQVNKKVKHSYEETNGFKNTNGVKQSNNELCASLVNNDI</sequence>
<reference evidence="5" key="1">
    <citation type="submission" date="2020-11" db="EMBL/GenBank/DDBJ databases">
        <authorList>
            <person name="Tran Van P."/>
        </authorList>
    </citation>
    <scope>NUCLEOTIDE SEQUENCE</scope>
</reference>
<feature type="domain" description="Major facilitator superfamily (MFS) profile" evidence="4">
    <location>
        <begin position="62"/>
        <end position="461"/>
    </location>
</feature>
<dbReference type="InterPro" id="IPR011701">
    <property type="entry name" value="MFS"/>
</dbReference>
<feature type="region of interest" description="Disordered" evidence="2">
    <location>
        <begin position="26"/>
        <end position="49"/>
    </location>
</feature>
<evidence type="ECO:0000256" key="1">
    <source>
        <dbReference type="ARBA" id="ARBA00004141"/>
    </source>
</evidence>
<dbReference type="InterPro" id="IPR036259">
    <property type="entry name" value="MFS_trans_sf"/>
</dbReference>
<protein>
    <recommendedName>
        <fullName evidence="4">Major facilitator superfamily (MFS) profile domain-containing protein</fullName>
    </recommendedName>
</protein>
<name>A0A7R9KBX6_9ACAR</name>
<feature type="transmembrane region" description="Helical" evidence="3">
    <location>
        <begin position="315"/>
        <end position="335"/>
    </location>
</feature>
<organism evidence="5">
    <name type="scientific">Medioppia subpectinata</name>
    <dbReference type="NCBI Taxonomy" id="1979941"/>
    <lineage>
        <taxon>Eukaryota</taxon>
        <taxon>Metazoa</taxon>
        <taxon>Ecdysozoa</taxon>
        <taxon>Arthropoda</taxon>
        <taxon>Chelicerata</taxon>
        <taxon>Arachnida</taxon>
        <taxon>Acari</taxon>
        <taxon>Acariformes</taxon>
        <taxon>Sarcoptiformes</taxon>
        <taxon>Oribatida</taxon>
        <taxon>Brachypylina</taxon>
        <taxon>Oppioidea</taxon>
        <taxon>Oppiidae</taxon>
        <taxon>Medioppia</taxon>
    </lineage>
</organism>
<evidence type="ECO:0000256" key="2">
    <source>
        <dbReference type="SAM" id="MobiDB-lite"/>
    </source>
</evidence>
<dbReference type="InterPro" id="IPR050327">
    <property type="entry name" value="Proton-linked_MCT"/>
</dbReference>
<gene>
    <name evidence="5" type="ORF">OSB1V03_LOCUS654</name>
</gene>
<dbReference type="Proteomes" id="UP000759131">
    <property type="component" value="Unassembled WGS sequence"/>
</dbReference>
<dbReference type="EMBL" id="CAJPIZ010000148">
    <property type="protein sequence ID" value="CAG2100590.1"/>
    <property type="molecule type" value="Genomic_DNA"/>
</dbReference>
<feature type="transmembrane region" description="Helical" evidence="3">
    <location>
        <begin position="192"/>
        <end position="214"/>
    </location>
</feature>
<accession>A0A7R9KBX6</accession>
<feature type="transmembrane region" description="Helical" evidence="3">
    <location>
        <begin position="137"/>
        <end position="156"/>
    </location>
</feature>
<dbReference type="AlphaFoldDB" id="A0A7R9KBX6"/>
<dbReference type="PANTHER" id="PTHR11360">
    <property type="entry name" value="MONOCARBOXYLATE TRANSPORTER"/>
    <property type="match status" value="1"/>
</dbReference>
<feature type="transmembrane region" description="Helical" evidence="3">
    <location>
        <begin position="162"/>
        <end position="185"/>
    </location>
</feature>
<dbReference type="PANTHER" id="PTHR11360:SF251">
    <property type="entry name" value="MAJOR FACILITATOR SUPERFAMILY (MFS) PROFILE DOMAIN-CONTAINING PROTEIN"/>
    <property type="match status" value="1"/>
</dbReference>
<evidence type="ECO:0000256" key="3">
    <source>
        <dbReference type="SAM" id="Phobius"/>
    </source>
</evidence>
<dbReference type="PROSITE" id="PS50850">
    <property type="entry name" value="MFS"/>
    <property type="match status" value="1"/>
</dbReference>
<feature type="transmembrane region" description="Helical" evidence="3">
    <location>
        <begin position="435"/>
        <end position="457"/>
    </location>
</feature>
<dbReference type="EMBL" id="OC854723">
    <property type="protein sequence ID" value="CAD7620160.1"/>
    <property type="molecule type" value="Genomic_DNA"/>
</dbReference>
<feature type="transmembrane region" description="Helical" evidence="3">
    <location>
        <begin position="407"/>
        <end position="429"/>
    </location>
</feature>
<feature type="transmembrane region" description="Helical" evidence="3">
    <location>
        <begin position="347"/>
        <end position="366"/>
    </location>
</feature>
<keyword evidence="6" id="KW-1185">Reference proteome</keyword>
<feature type="transmembrane region" description="Helical" evidence="3">
    <location>
        <begin position="60"/>
        <end position="90"/>
    </location>
</feature>
<keyword evidence="3" id="KW-0812">Transmembrane</keyword>
<comment type="subcellular location">
    <subcellularLocation>
        <location evidence="1">Membrane</location>
        <topology evidence="1">Multi-pass membrane protein</topology>
    </subcellularLocation>
</comment>
<evidence type="ECO:0000313" key="5">
    <source>
        <dbReference type="EMBL" id="CAD7620160.1"/>
    </source>
</evidence>
<proteinExistence type="predicted"/>
<dbReference type="GO" id="GO:0022857">
    <property type="term" value="F:transmembrane transporter activity"/>
    <property type="evidence" value="ECO:0007669"/>
    <property type="project" value="InterPro"/>
</dbReference>
<feature type="transmembrane region" description="Helical" evidence="3">
    <location>
        <begin position="102"/>
        <end position="125"/>
    </location>
</feature>
<feature type="transmembrane region" description="Helical" evidence="3">
    <location>
        <begin position="226"/>
        <end position="244"/>
    </location>
</feature>
<evidence type="ECO:0000259" key="4">
    <source>
        <dbReference type="PROSITE" id="PS50850"/>
    </source>
</evidence>
<keyword evidence="3" id="KW-0472">Membrane</keyword>
<dbReference type="Pfam" id="PF07690">
    <property type="entry name" value="MFS_1"/>
    <property type="match status" value="1"/>
</dbReference>
<dbReference type="InterPro" id="IPR020846">
    <property type="entry name" value="MFS_dom"/>
</dbReference>
<dbReference type="SUPFAM" id="SSF103473">
    <property type="entry name" value="MFS general substrate transporter"/>
    <property type="match status" value="1"/>
</dbReference>
<evidence type="ECO:0000313" key="6">
    <source>
        <dbReference type="Proteomes" id="UP000759131"/>
    </source>
</evidence>
<feature type="compositionally biased region" description="Polar residues" evidence="2">
    <location>
        <begin position="26"/>
        <end position="37"/>
    </location>
</feature>